<feature type="transmembrane region" description="Helical" evidence="1">
    <location>
        <begin position="55"/>
        <end position="77"/>
    </location>
</feature>
<evidence type="ECO:0000256" key="1">
    <source>
        <dbReference type="SAM" id="Phobius"/>
    </source>
</evidence>
<dbReference type="Pfam" id="PF19733">
    <property type="entry name" value="DUF6223"/>
    <property type="match status" value="1"/>
</dbReference>
<feature type="transmembrane region" description="Helical" evidence="1">
    <location>
        <begin position="23"/>
        <end position="43"/>
    </location>
</feature>
<keyword evidence="1" id="KW-0472">Membrane</keyword>
<organism evidence="2 3">
    <name type="scientific">Streptomyces swartbergensis</name>
    <dbReference type="NCBI Taxonomy" id="487165"/>
    <lineage>
        <taxon>Bacteria</taxon>
        <taxon>Bacillati</taxon>
        <taxon>Actinomycetota</taxon>
        <taxon>Actinomycetes</taxon>
        <taxon>Kitasatosporales</taxon>
        <taxon>Streptomycetaceae</taxon>
        <taxon>Streptomyces</taxon>
    </lineage>
</organism>
<proteinExistence type="predicted"/>
<feature type="transmembrane region" description="Helical" evidence="1">
    <location>
        <begin position="83"/>
        <end position="103"/>
    </location>
</feature>
<protein>
    <submittedName>
        <fullName evidence="2">Uncharacterized protein</fullName>
    </submittedName>
</protein>
<gene>
    <name evidence="2" type="ORF">CA983_13275</name>
</gene>
<sequence length="123" mass="11739">MTMSIQLMTAAEGYSVQGRGPSIAADLVALASVAIGALALARAKGRIGTGNGRTGAIVAMAVGLTGMILAGVALAIADGGPGTGNGVVGSVFALVLGLLGMALGGRARARSRRAGLPADGLPG</sequence>
<dbReference type="Proteomes" id="UP000195105">
    <property type="component" value="Unassembled WGS sequence"/>
</dbReference>
<dbReference type="InterPro" id="IPR045770">
    <property type="entry name" value="DUF6223"/>
</dbReference>
<evidence type="ECO:0000313" key="2">
    <source>
        <dbReference type="EMBL" id="OUD02763.1"/>
    </source>
</evidence>
<evidence type="ECO:0000313" key="3">
    <source>
        <dbReference type="Proteomes" id="UP000195105"/>
    </source>
</evidence>
<reference evidence="2 3" key="1">
    <citation type="submission" date="2017-05" db="EMBL/GenBank/DDBJ databases">
        <title>Biotechnological potential of actinobacteria isolated from South African environments.</title>
        <authorList>
            <person name="Le Roes-Hill M."/>
            <person name="Prins A."/>
            <person name="Durrell K.A."/>
        </authorList>
    </citation>
    <scope>NUCLEOTIDE SEQUENCE [LARGE SCALE GENOMIC DNA]</scope>
    <source>
        <strain evidence="2 3">HMC13</strain>
    </source>
</reference>
<keyword evidence="1" id="KW-1133">Transmembrane helix</keyword>
<dbReference type="AlphaFoldDB" id="A0A243S5E4"/>
<comment type="caution">
    <text evidence="2">The sequence shown here is derived from an EMBL/GenBank/DDBJ whole genome shotgun (WGS) entry which is preliminary data.</text>
</comment>
<dbReference type="EMBL" id="NGFN01000064">
    <property type="protein sequence ID" value="OUD02763.1"/>
    <property type="molecule type" value="Genomic_DNA"/>
</dbReference>
<keyword evidence="3" id="KW-1185">Reference proteome</keyword>
<keyword evidence="1" id="KW-0812">Transmembrane</keyword>
<name>A0A243S5E4_9ACTN</name>
<accession>A0A243S5E4</accession>